<feature type="transmembrane region" description="Helical" evidence="1">
    <location>
        <begin position="76"/>
        <end position="97"/>
    </location>
</feature>
<evidence type="ECO:0000259" key="3">
    <source>
        <dbReference type="Pfam" id="PF18303"/>
    </source>
</evidence>
<keyword evidence="1" id="KW-0812">Transmembrane</keyword>
<evidence type="ECO:0000259" key="2">
    <source>
        <dbReference type="Pfam" id="PF18145"/>
    </source>
</evidence>
<dbReference type="NCBIfam" id="NF033611">
    <property type="entry name" value="SAVED"/>
    <property type="match status" value="1"/>
</dbReference>
<evidence type="ECO:0000256" key="1">
    <source>
        <dbReference type="SAM" id="Phobius"/>
    </source>
</evidence>
<dbReference type="Pfam" id="PF18303">
    <property type="entry name" value="Saf_2TM"/>
    <property type="match status" value="1"/>
</dbReference>
<keyword evidence="1" id="KW-1133">Transmembrane helix</keyword>
<dbReference type="Proteomes" id="UP000287615">
    <property type="component" value="Unassembled WGS sequence"/>
</dbReference>
<dbReference type="EMBL" id="MTKR01000008">
    <property type="protein sequence ID" value="RWX50892.1"/>
    <property type="molecule type" value="Genomic_DNA"/>
</dbReference>
<comment type="caution">
    <text evidence="4">The sequence shown here is derived from an EMBL/GenBank/DDBJ whole genome shotgun (WGS) entry which is preliminary data.</text>
</comment>
<gene>
    <name evidence="4" type="ORF">VU00_10082</name>
</gene>
<dbReference type="AlphaFoldDB" id="A0A444JCT3"/>
<accession>A0A444JCT3</accession>
<sequence>MKFIDDLISFSKSAIWKHLTWITRPVNLVMKAGFFLCLLGFGGAGWASLDVEHSSADGTHTSVSLEVSQSKPFWEPLMTCVGLIGLAMVIGESLYIISRRRKVLNIAIEHIALRERISSPLINFVSKESGGSESLSIDLTRCYRSFVVNDPQEALNVTVTNLRNNFMAKKDQTGIKDITVHYGGTAPVGLGFLAGFMLGNTSHVITWDYNRDSGEWYKLAGYSDTNKPFIDWSSYQPAKEVCIIMEISHPVSTGDVRRKIPDLPYAKVSMPEIKYDNMASKEKMDAFQVDFREMMKKLNADGVALVHIFCAAQAAFNFCMGRQITKNHPACIVYEYQNSLKEKYPWGVLFNTKDERSPAIIQGDKTIVV</sequence>
<evidence type="ECO:0000313" key="4">
    <source>
        <dbReference type="EMBL" id="RWX50892.1"/>
    </source>
</evidence>
<feature type="transmembrane region" description="Helical" evidence="1">
    <location>
        <begin position="28"/>
        <end position="49"/>
    </location>
</feature>
<evidence type="ECO:0008006" key="6">
    <source>
        <dbReference type="Google" id="ProtNLM"/>
    </source>
</evidence>
<name>A0A444JCT3_9BACT</name>
<organism evidence="4 5">
    <name type="scientific">Candidatus Electrothrix marina</name>
    <dbReference type="NCBI Taxonomy" id="1859130"/>
    <lineage>
        <taxon>Bacteria</taxon>
        <taxon>Pseudomonadati</taxon>
        <taxon>Thermodesulfobacteriota</taxon>
        <taxon>Desulfobulbia</taxon>
        <taxon>Desulfobulbales</taxon>
        <taxon>Desulfobulbaceae</taxon>
        <taxon>Candidatus Electrothrix</taxon>
    </lineage>
</organism>
<keyword evidence="1" id="KW-0472">Membrane</keyword>
<evidence type="ECO:0000313" key="5">
    <source>
        <dbReference type="Proteomes" id="UP000287615"/>
    </source>
</evidence>
<proteinExistence type="predicted"/>
<protein>
    <recommendedName>
        <fullName evidence="6">SMODS-associated and fused to various effectors domain-containing protein</fullName>
    </recommendedName>
</protein>
<feature type="domain" description="SMODS-associated and fused to various effectors" evidence="2">
    <location>
        <begin position="172"/>
        <end position="348"/>
    </location>
</feature>
<dbReference type="Pfam" id="PF18145">
    <property type="entry name" value="SAVED"/>
    <property type="match status" value="1"/>
</dbReference>
<dbReference type="InterPro" id="IPR040836">
    <property type="entry name" value="SAVED"/>
</dbReference>
<dbReference type="InterPro" id="IPR041167">
    <property type="entry name" value="Saf_2TM"/>
</dbReference>
<reference evidence="4 5" key="1">
    <citation type="submission" date="2017-01" db="EMBL/GenBank/DDBJ databases">
        <title>The cable genome- insights into the physiology and evolution of filamentous bacteria capable of sulfide oxidation via long distance electron transfer.</title>
        <authorList>
            <person name="Schreiber L."/>
            <person name="Bjerg J.T."/>
            <person name="Boggild A."/>
            <person name="Van De Vossenberg J."/>
            <person name="Meysman F."/>
            <person name="Nielsen L.P."/>
            <person name="Schramm A."/>
            <person name="Kjeldsen K.U."/>
        </authorList>
    </citation>
    <scope>NUCLEOTIDE SEQUENCE [LARGE SCALE GENOMIC DNA]</scope>
    <source>
        <strain evidence="4">A3</strain>
    </source>
</reference>
<feature type="domain" description="SAVED-fused 2TM effector" evidence="3">
    <location>
        <begin position="13"/>
        <end position="155"/>
    </location>
</feature>